<name>A9TB25_PHYPA</name>
<dbReference type="Gramene" id="Pp3c16_16760V3.2">
    <property type="protein sequence ID" value="PAC:32985469.CDS.1"/>
    <property type="gene ID" value="Pp3c16_16760"/>
</dbReference>
<dbReference type="FunCoup" id="A9TB25">
    <property type="interactions" value="3985"/>
</dbReference>
<evidence type="ECO:0000256" key="6">
    <source>
        <dbReference type="ARBA" id="ARBA00023136"/>
    </source>
</evidence>
<keyword evidence="5 7" id="KW-1133">Transmembrane helix</keyword>
<gene>
    <name evidence="9" type="primary">LOC112293378</name>
    <name evidence="8" type="ORF">PHYPA_021092</name>
</gene>
<organism evidence="8">
    <name type="scientific">Physcomitrium patens</name>
    <name type="common">Spreading-leaved earth moss</name>
    <name type="synonym">Physcomitrella patens</name>
    <dbReference type="NCBI Taxonomy" id="3218"/>
    <lineage>
        <taxon>Eukaryota</taxon>
        <taxon>Viridiplantae</taxon>
        <taxon>Streptophyta</taxon>
        <taxon>Embryophyta</taxon>
        <taxon>Bryophyta</taxon>
        <taxon>Bryophytina</taxon>
        <taxon>Bryopsida</taxon>
        <taxon>Funariidae</taxon>
        <taxon>Funariales</taxon>
        <taxon>Funariaceae</taxon>
        <taxon>Physcomitrium</taxon>
    </lineage>
</organism>
<accession>A9TB25</accession>
<dbReference type="PANTHER" id="PTHR12906:SF0">
    <property type="entry name" value="GEL COMPLEX SUBUNIT OPTI"/>
    <property type="match status" value="1"/>
</dbReference>
<evidence type="ECO:0000313" key="8">
    <source>
        <dbReference type="EMBL" id="PNR37981.1"/>
    </source>
</evidence>
<proteinExistence type="inferred from homology"/>
<dbReference type="Gramene" id="Pp3c16_16760V3.1">
    <property type="protein sequence ID" value="PAC:32985468.CDS.1"/>
    <property type="gene ID" value="Pp3c16_16760"/>
</dbReference>
<feature type="transmembrane region" description="Helical" evidence="7">
    <location>
        <begin position="63"/>
        <end position="83"/>
    </location>
</feature>
<evidence type="ECO:0000313" key="9">
    <source>
        <dbReference type="EnsemblPlants" id="PAC:32985468.CDS.1"/>
    </source>
</evidence>
<dbReference type="InterPro" id="IPR029008">
    <property type="entry name" value="EMC6-like"/>
</dbReference>
<keyword evidence="6 7" id="KW-0472">Membrane</keyword>
<keyword evidence="4" id="KW-0256">Endoplasmic reticulum</keyword>
<reference evidence="8 10" key="1">
    <citation type="journal article" date="2008" name="Science">
        <title>The Physcomitrella genome reveals evolutionary insights into the conquest of land by plants.</title>
        <authorList>
            <person name="Rensing S."/>
            <person name="Lang D."/>
            <person name="Zimmer A."/>
            <person name="Terry A."/>
            <person name="Salamov A."/>
            <person name="Shapiro H."/>
            <person name="Nishiyama T."/>
            <person name="Perroud P.-F."/>
            <person name="Lindquist E."/>
            <person name="Kamisugi Y."/>
            <person name="Tanahashi T."/>
            <person name="Sakakibara K."/>
            <person name="Fujita T."/>
            <person name="Oishi K."/>
            <person name="Shin-I T."/>
            <person name="Kuroki Y."/>
            <person name="Toyoda A."/>
            <person name="Suzuki Y."/>
            <person name="Hashimoto A."/>
            <person name="Yamaguchi K."/>
            <person name="Sugano A."/>
            <person name="Kohara Y."/>
            <person name="Fujiyama A."/>
            <person name="Anterola A."/>
            <person name="Aoki S."/>
            <person name="Ashton N."/>
            <person name="Barbazuk W.B."/>
            <person name="Barker E."/>
            <person name="Bennetzen J."/>
            <person name="Bezanilla M."/>
            <person name="Blankenship R."/>
            <person name="Cho S.H."/>
            <person name="Dutcher S."/>
            <person name="Estelle M."/>
            <person name="Fawcett J.A."/>
            <person name="Gundlach H."/>
            <person name="Hanada K."/>
            <person name="Heyl A."/>
            <person name="Hicks K.A."/>
            <person name="Hugh J."/>
            <person name="Lohr M."/>
            <person name="Mayer K."/>
            <person name="Melkozernov A."/>
            <person name="Murata T."/>
            <person name="Nelson D."/>
            <person name="Pils B."/>
            <person name="Prigge M."/>
            <person name="Reiss B."/>
            <person name="Renner T."/>
            <person name="Rombauts S."/>
            <person name="Rushton P."/>
            <person name="Sanderfoot A."/>
            <person name="Schween G."/>
            <person name="Shiu S.-H."/>
            <person name="Stueber K."/>
            <person name="Theodoulou F.L."/>
            <person name="Tu H."/>
            <person name="Van de Peer Y."/>
            <person name="Verrier P.J."/>
            <person name="Waters E."/>
            <person name="Wood A."/>
            <person name="Yang L."/>
            <person name="Cove D."/>
            <person name="Cuming A."/>
            <person name="Hasebe M."/>
            <person name="Lucas S."/>
            <person name="Mishler D.B."/>
            <person name="Reski R."/>
            <person name="Grigoriev I."/>
            <person name="Quatrano R.S."/>
            <person name="Boore J.L."/>
        </authorList>
    </citation>
    <scope>NUCLEOTIDE SEQUENCE [LARGE SCALE GENOMIC DNA]</scope>
    <source>
        <strain evidence="9 10">cv. Gransden 2004</strain>
    </source>
</reference>
<evidence type="ECO:0008006" key="11">
    <source>
        <dbReference type="Google" id="ProtNLM"/>
    </source>
</evidence>
<evidence type="ECO:0000256" key="3">
    <source>
        <dbReference type="ARBA" id="ARBA00022692"/>
    </source>
</evidence>
<comment type="similarity">
    <text evidence="2">Belongs to the EMC6 family.</text>
</comment>
<comment type="subcellular location">
    <subcellularLocation>
        <location evidence="1">Endoplasmic reticulum membrane</location>
        <topology evidence="1">Multi-pass membrane protein</topology>
    </subcellularLocation>
</comment>
<dbReference type="STRING" id="3218.A9TB25"/>
<dbReference type="OrthoDB" id="286395at2759"/>
<dbReference type="KEGG" id="ppp:112293378"/>
<sequence length="123" mass="13299">MGSSDGLKAEKQDGDTSLSGLQKLIKGDASWDRDQLGDVLHWIRQAIALVCGVLWGAIPLTGFLWILIFAALSSGAIYGVYSIYLKVDAEEFGGDGALLQEGLFASMTLFLLAWTLVYSLAHF</sequence>
<dbReference type="Proteomes" id="UP000006727">
    <property type="component" value="Chromosome 16"/>
</dbReference>
<dbReference type="EnsemblPlants" id="Pp3c16_16760V3.1">
    <property type="protein sequence ID" value="PAC:32985468.CDS.1"/>
    <property type="gene ID" value="Pp3c16_16760"/>
</dbReference>
<keyword evidence="10" id="KW-1185">Reference proteome</keyword>
<dbReference type="Pfam" id="PF07019">
    <property type="entry name" value="EMC6"/>
    <property type="match status" value="1"/>
</dbReference>
<evidence type="ECO:0000313" key="10">
    <source>
        <dbReference type="Proteomes" id="UP000006727"/>
    </source>
</evidence>
<dbReference type="OMA" id="ANSEWPD"/>
<evidence type="ECO:0000256" key="5">
    <source>
        <dbReference type="ARBA" id="ARBA00022989"/>
    </source>
</evidence>
<evidence type="ECO:0000256" key="1">
    <source>
        <dbReference type="ARBA" id="ARBA00004477"/>
    </source>
</evidence>
<dbReference type="EMBL" id="ABEU02000016">
    <property type="protein sequence ID" value="PNR37981.1"/>
    <property type="molecule type" value="Genomic_DNA"/>
</dbReference>
<reference evidence="9" key="3">
    <citation type="submission" date="2020-12" db="UniProtKB">
        <authorList>
            <consortium name="EnsemblPlants"/>
        </authorList>
    </citation>
    <scope>IDENTIFICATION</scope>
</reference>
<dbReference type="GO" id="GO:0005789">
    <property type="term" value="C:endoplasmic reticulum membrane"/>
    <property type="evidence" value="ECO:0007669"/>
    <property type="project" value="UniProtKB-SubCell"/>
</dbReference>
<feature type="transmembrane region" description="Helical" evidence="7">
    <location>
        <begin position="39"/>
        <end position="58"/>
    </location>
</feature>
<dbReference type="GeneID" id="112293378"/>
<dbReference type="PANTHER" id="PTHR12906">
    <property type="entry name" value="PROTEIN C20ORF24 RAB5-INTERACTING PROTEIN"/>
    <property type="match status" value="1"/>
</dbReference>
<dbReference type="GO" id="GO:0097250">
    <property type="term" value="P:mitochondrial respirasome assembly"/>
    <property type="evidence" value="ECO:0007669"/>
    <property type="project" value="InterPro"/>
</dbReference>
<protein>
    <recommendedName>
        <fullName evidence="11">Rab5-interacting protein</fullName>
    </recommendedName>
</protein>
<dbReference type="EnsemblPlants" id="Pp3c16_16760V3.2">
    <property type="protein sequence ID" value="PAC:32985469.CDS.1"/>
    <property type="gene ID" value="Pp3c16_16760"/>
</dbReference>
<reference evidence="8 10" key="2">
    <citation type="journal article" date="2018" name="Plant J.">
        <title>The Physcomitrella patens chromosome-scale assembly reveals moss genome structure and evolution.</title>
        <authorList>
            <person name="Lang D."/>
            <person name="Ullrich K.K."/>
            <person name="Murat F."/>
            <person name="Fuchs J."/>
            <person name="Jenkins J."/>
            <person name="Haas F.B."/>
            <person name="Piednoel M."/>
            <person name="Gundlach H."/>
            <person name="Van Bel M."/>
            <person name="Meyberg R."/>
            <person name="Vives C."/>
            <person name="Morata J."/>
            <person name="Symeonidi A."/>
            <person name="Hiss M."/>
            <person name="Muchero W."/>
            <person name="Kamisugi Y."/>
            <person name="Saleh O."/>
            <person name="Blanc G."/>
            <person name="Decker E.L."/>
            <person name="van Gessel N."/>
            <person name="Grimwood J."/>
            <person name="Hayes R.D."/>
            <person name="Graham S.W."/>
            <person name="Gunter L.E."/>
            <person name="McDaniel S.F."/>
            <person name="Hoernstein S.N.W."/>
            <person name="Larsson A."/>
            <person name="Li F.W."/>
            <person name="Perroud P.F."/>
            <person name="Phillips J."/>
            <person name="Ranjan P."/>
            <person name="Rokshar D.S."/>
            <person name="Rothfels C.J."/>
            <person name="Schneider L."/>
            <person name="Shu S."/>
            <person name="Stevenson D.W."/>
            <person name="Thummler F."/>
            <person name="Tillich M."/>
            <person name="Villarreal Aguilar J.C."/>
            <person name="Widiez T."/>
            <person name="Wong G.K."/>
            <person name="Wymore A."/>
            <person name="Zhang Y."/>
            <person name="Zimmer A.D."/>
            <person name="Quatrano R.S."/>
            <person name="Mayer K.F.X."/>
            <person name="Goodstein D."/>
            <person name="Casacuberta J.M."/>
            <person name="Vandepoele K."/>
            <person name="Reski R."/>
            <person name="Cuming A.C."/>
            <person name="Tuskan G.A."/>
            <person name="Maumus F."/>
            <person name="Salse J."/>
            <person name="Schmutz J."/>
            <person name="Rensing S.A."/>
        </authorList>
    </citation>
    <scope>NUCLEOTIDE SEQUENCE [LARGE SCALE GENOMIC DNA]</scope>
    <source>
        <strain evidence="9 10">cv. Gransden 2004</strain>
    </source>
</reference>
<dbReference type="RefSeq" id="XP_024398463.1">
    <property type="nucleotide sequence ID" value="XM_024542695.2"/>
</dbReference>
<feature type="transmembrane region" description="Helical" evidence="7">
    <location>
        <begin position="103"/>
        <end position="121"/>
    </location>
</feature>
<dbReference type="eggNOG" id="KOG3415">
    <property type="taxonomic scope" value="Eukaryota"/>
</dbReference>
<dbReference type="PaxDb" id="3218-PP1S197_45V6.1"/>
<evidence type="ECO:0000256" key="4">
    <source>
        <dbReference type="ARBA" id="ARBA00022824"/>
    </source>
</evidence>
<dbReference type="GO" id="GO:0005739">
    <property type="term" value="C:mitochondrion"/>
    <property type="evidence" value="ECO:0007669"/>
    <property type="project" value="GOC"/>
</dbReference>
<evidence type="ECO:0000256" key="2">
    <source>
        <dbReference type="ARBA" id="ARBA00009436"/>
    </source>
</evidence>
<dbReference type="HOGENOM" id="CLU_120704_1_0_1"/>
<keyword evidence="3 7" id="KW-0812">Transmembrane</keyword>
<evidence type="ECO:0000256" key="7">
    <source>
        <dbReference type="SAM" id="Phobius"/>
    </source>
</evidence>
<dbReference type="AlphaFoldDB" id="A9TB25"/>
<dbReference type="InterPro" id="IPR010742">
    <property type="entry name" value="RCAF1"/>
</dbReference>